<name>A0A0D2P2U6_HYPSF</name>
<evidence type="ECO:0008006" key="3">
    <source>
        <dbReference type="Google" id="ProtNLM"/>
    </source>
</evidence>
<dbReference type="Proteomes" id="UP000054270">
    <property type="component" value="Unassembled WGS sequence"/>
</dbReference>
<dbReference type="InterPro" id="IPR032675">
    <property type="entry name" value="LRR_dom_sf"/>
</dbReference>
<sequence>MTSRNGSFTLLYPEIYPVIATHLPLHATPSTLLSLAQTSRDISHIVLPLLHTRLILKNETDALLVLQKLESPVVGLAVRELHILSGLSYATRQQDPPADVVTRTVDIISRGNLPFLHTLDVQLTNEWRHCGPGSDQVCDNSLCVFPRVFWTRIKEYCPRLRGIVLKGIQYPSTYGSETEDLGFLHVPGITSLSITFLKKMLPPPVYIDMLVGPIMTLAPLLHTLELGVNPQGFVHISPLFDLNLPYLRSLSLKNFTQIDTLQTTAFFERHPSIQYLNLNVAPSDVALASTSDCWFTAEISEGFLPNLRHLRAHWKDVRRLAPILAQLLSLCIHGSVNAQVPFLLRFTLPDGLPYLKSLDIGQFPRRESANYRNIDVEGSTIWYEDADDGMLRAYTPEQPRTIFDNYMHSIVRAAPRLEELGFHGADSPLADFIAVADDLNGFCHLKRLYYIDRATGAGEPSDTFGELAGELAELVPRLEAITNVGAPDLPYQTAEIHRDPESLTVELCEGFGMQTGNDDEAFPWAPQSSVNVVVVPRNRRDLL</sequence>
<protein>
    <recommendedName>
        <fullName evidence="3">F-box domain-containing protein</fullName>
    </recommendedName>
</protein>
<accession>A0A0D2P2U6</accession>
<keyword evidence="2" id="KW-1185">Reference proteome</keyword>
<reference evidence="2" key="1">
    <citation type="submission" date="2014-04" db="EMBL/GenBank/DDBJ databases">
        <title>Evolutionary Origins and Diversification of the Mycorrhizal Mutualists.</title>
        <authorList>
            <consortium name="DOE Joint Genome Institute"/>
            <consortium name="Mycorrhizal Genomics Consortium"/>
            <person name="Kohler A."/>
            <person name="Kuo A."/>
            <person name="Nagy L.G."/>
            <person name="Floudas D."/>
            <person name="Copeland A."/>
            <person name="Barry K.W."/>
            <person name="Cichocki N."/>
            <person name="Veneault-Fourrey C."/>
            <person name="LaButti K."/>
            <person name="Lindquist E.A."/>
            <person name="Lipzen A."/>
            <person name="Lundell T."/>
            <person name="Morin E."/>
            <person name="Murat C."/>
            <person name="Riley R."/>
            <person name="Ohm R."/>
            <person name="Sun H."/>
            <person name="Tunlid A."/>
            <person name="Henrissat B."/>
            <person name="Grigoriev I.V."/>
            <person name="Hibbett D.S."/>
            <person name="Martin F."/>
        </authorList>
    </citation>
    <scope>NUCLEOTIDE SEQUENCE [LARGE SCALE GENOMIC DNA]</scope>
    <source>
        <strain evidence="2">FD-334 SS-4</strain>
    </source>
</reference>
<evidence type="ECO:0000313" key="1">
    <source>
        <dbReference type="EMBL" id="KJA25229.1"/>
    </source>
</evidence>
<evidence type="ECO:0000313" key="2">
    <source>
        <dbReference type="Proteomes" id="UP000054270"/>
    </source>
</evidence>
<dbReference type="SUPFAM" id="SSF52047">
    <property type="entry name" value="RNI-like"/>
    <property type="match status" value="1"/>
</dbReference>
<gene>
    <name evidence="1" type="ORF">HYPSUDRAFT_418319</name>
</gene>
<organism evidence="1 2">
    <name type="scientific">Hypholoma sublateritium (strain FD-334 SS-4)</name>
    <dbReference type="NCBI Taxonomy" id="945553"/>
    <lineage>
        <taxon>Eukaryota</taxon>
        <taxon>Fungi</taxon>
        <taxon>Dikarya</taxon>
        <taxon>Basidiomycota</taxon>
        <taxon>Agaricomycotina</taxon>
        <taxon>Agaricomycetes</taxon>
        <taxon>Agaricomycetidae</taxon>
        <taxon>Agaricales</taxon>
        <taxon>Agaricineae</taxon>
        <taxon>Strophariaceae</taxon>
        <taxon>Hypholoma</taxon>
    </lineage>
</organism>
<dbReference type="AlphaFoldDB" id="A0A0D2P2U6"/>
<dbReference type="EMBL" id="KN817532">
    <property type="protein sequence ID" value="KJA25229.1"/>
    <property type="molecule type" value="Genomic_DNA"/>
</dbReference>
<proteinExistence type="predicted"/>
<dbReference type="OrthoDB" id="2995895at2759"/>
<dbReference type="Gene3D" id="3.80.10.10">
    <property type="entry name" value="Ribonuclease Inhibitor"/>
    <property type="match status" value="1"/>
</dbReference>